<dbReference type="OrthoDB" id="2339353at2759"/>
<feature type="transmembrane region" description="Helical" evidence="1">
    <location>
        <begin position="289"/>
        <end position="310"/>
    </location>
</feature>
<keyword evidence="1" id="KW-1133">Transmembrane helix</keyword>
<dbReference type="EMBL" id="MCGE01000037">
    <property type="protein sequence ID" value="ORZ06890.1"/>
    <property type="molecule type" value="Genomic_DNA"/>
</dbReference>
<proteinExistence type="predicted"/>
<accession>A0A1X2I0S8</accession>
<name>A0A1X2I0S8_9FUNG</name>
<evidence type="ECO:0000313" key="3">
    <source>
        <dbReference type="Proteomes" id="UP000193560"/>
    </source>
</evidence>
<keyword evidence="1" id="KW-0812">Transmembrane</keyword>
<dbReference type="AlphaFoldDB" id="A0A1X2I0S8"/>
<keyword evidence="3" id="KW-1185">Reference proteome</keyword>
<keyword evidence="1" id="KW-0472">Membrane</keyword>
<feature type="transmembrane region" description="Helical" evidence="1">
    <location>
        <begin position="20"/>
        <end position="42"/>
    </location>
</feature>
<protein>
    <submittedName>
        <fullName evidence="2">Uncharacterized protein</fullName>
    </submittedName>
</protein>
<gene>
    <name evidence="2" type="ORF">BCR42DRAFT_156217</name>
</gene>
<reference evidence="2 3" key="1">
    <citation type="submission" date="2016-07" db="EMBL/GenBank/DDBJ databases">
        <title>Pervasive Adenine N6-methylation of Active Genes in Fungi.</title>
        <authorList>
            <consortium name="DOE Joint Genome Institute"/>
            <person name="Mondo S.J."/>
            <person name="Dannebaum R.O."/>
            <person name="Kuo R.C."/>
            <person name="Labutti K."/>
            <person name="Haridas S."/>
            <person name="Kuo A."/>
            <person name="Salamov A."/>
            <person name="Ahrendt S.R."/>
            <person name="Lipzen A."/>
            <person name="Sullivan W."/>
            <person name="Andreopoulos W.B."/>
            <person name="Clum A."/>
            <person name="Lindquist E."/>
            <person name="Daum C."/>
            <person name="Ramamoorthy G.K."/>
            <person name="Gryganskyi A."/>
            <person name="Culley D."/>
            <person name="Magnuson J.K."/>
            <person name="James T.Y."/>
            <person name="O'Malley M.A."/>
            <person name="Stajich J.E."/>
            <person name="Spatafora J.W."/>
            <person name="Visel A."/>
            <person name="Grigoriev I.V."/>
        </authorList>
    </citation>
    <scope>NUCLEOTIDE SEQUENCE [LARGE SCALE GENOMIC DNA]</scope>
    <source>
        <strain evidence="2 3">NRRL 1336</strain>
    </source>
</reference>
<sequence>MHFVFEALHKRPLESKSLAISRGLTAVFLSCCFLAYVGYLIYQVYNDRTLLLLSTYNIPDTGYVSPDVEMCVTGSTFRITACVFQDLNYEAHIKPGCEGFLNYGANNDPSEKCIAFQGNDSKVMFAPGTDTSKDANLVHRVDIFWAIDNLTAVSSQSLSRPNMAITTMSQEFSSWRITPDDMEQLLPEQAITWNSLQLQKYVSSSAVNQSTMIYFEPSRYRALKKNAQSVIGLNSTYYEMDIIETNQFEWDFNHLFPNYETYGDYQGQFGIALRTSNVQVQTEQRQHTVLAALALAGGCYGVLTALYILLFGTPRLTPFGVSHNLSMWFYRGRTKLAGSTKIKTTTMIIMRRTTIIDVVLPSSRHIAVRATSVTTITI</sequence>
<comment type="caution">
    <text evidence="2">The sequence shown here is derived from an EMBL/GenBank/DDBJ whole genome shotgun (WGS) entry which is preliminary data.</text>
</comment>
<evidence type="ECO:0000313" key="2">
    <source>
        <dbReference type="EMBL" id="ORZ06890.1"/>
    </source>
</evidence>
<organism evidence="2 3">
    <name type="scientific">Absidia repens</name>
    <dbReference type="NCBI Taxonomy" id="90262"/>
    <lineage>
        <taxon>Eukaryota</taxon>
        <taxon>Fungi</taxon>
        <taxon>Fungi incertae sedis</taxon>
        <taxon>Mucoromycota</taxon>
        <taxon>Mucoromycotina</taxon>
        <taxon>Mucoromycetes</taxon>
        <taxon>Mucorales</taxon>
        <taxon>Cunninghamellaceae</taxon>
        <taxon>Absidia</taxon>
    </lineage>
</organism>
<dbReference type="Proteomes" id="UP000193560">
    <property type="component" value="Unassembled WGS sequence"/>
</dbReference>
<evidence type="ECO:0000256" key="1">
    <source>
        <dbReference type="SAM" id="Phobius"/>
    </source>
</evidence>